<reference evidence="3" key="1">
    <citation type="submission" date="2020-05" db="EMBL/GenBank/DDBJ databases">
        <title>Phylogenomic resolution of chytrid fungi.</title>
        <authorList>
            <person name="Stajich J.E."/>
            <person name="Amses K."/>
            <person name="Simmons R."/>
            <person name="Seto K."/>
            <person name="Myers J."/>
            <person name="Bonds A."/>
            <person name="Quandt C.A."/>
            <person name="Barry K."/>
            <person name="Liu P."/>
            <person name="Grigoriev I."/>
            <person name="Longcore J.E."/>
            <person name="James T.Y."/>
        </authorList>
    </citation>
    <scope>NUCLEOTIDE SEQUENCE</scope>
    <source>
        <strain evidence="3">JEL0513</strain>
    </source>
</reference>
<dbReference type="InterPro" id="IPR036887">
    <property type="entry name" value="HTH_APSES_sf"/>
</dbReference>
<dbReference type="PANTHER" id="PTHR43828">
    <property type="entry name" value="ASPARAGINASE"/>
    <property type="match status" value="1"/>
</dbReference>
<dbReference type="EMBL" id="JADGJH010001062">
    <property type="protein sequence ID" value="KAJ3119426.1"/>
    <property type="molecule type" value="Genomic_DNA"/>
</dbReference>
<accession>A0AAD5SZG5</accession>
<evidence type="ECO:0000256" key="1">
    <source>
        <dbReference type="ARBA" id="ARBA00022737"/>
    </source>
</evidence>
<dbReference type="Proteomes" id="UP001211907">
    <property type="component" value="Unassembled WGS sequence"/>
</dbReference>
<proteinExistence type="predicted"/>
<feature type="domain" description="HTH APSES-type" evidence="2">
    <location>
        <begin position="267"/>
        <end position="378"/>
    </location>
</feature>
<evidence type="ECO:0000259" key="2">
    <source>
        <dbReference type="PROSITE" id="PS51299"/>
    </source>
</evidence>
<dbReference type="GO" id="GO:0000981">
    <property type="term" value="F:DNA-binding transcription factor activity, RNA polymerase II-specific"/>
    <property type="evidence" value="ECO:0007669"/>
    <property type="project" value="UniProtKB-ARBA"/>
</dbReference>
<evidence type="ECO:0000313" key="4">
    <source>
        <dbReference type="Proteomes" id="UP001211907"/>
    </source>
</evidence>
<organism evidence="3 4">
    <name type="scientific">Physocladia obscura</name>
    <dbReference type="NCBI Taxonomy" id="109957"/>
    <lineage>
        <taxon>Eukaryota</taxon>
        <taxon>Fungi</taxon>
        <taxon>Fungi incertae sedis</taxon>
        <taxon>Chytridiomycota</taxon>
        <taxon>Chytridiomycota incertae sedis</taxon>
        <taxon>Chytridiomycetes</taxon>
        <taxon>Chytridiales</taxon>
        <taxon>Chytriomycetaceae</taxon>
        <taxon>Physocladia</taxon>
    </lineage>
</organism>
<dbReference type="GO" id="GO:0030907">
    <property type="term" value="C:MBF transcription complex"/>
    <property type="evidence" value="ECO:0007669"/>
    <property type="project" value="TreeGrafter"/>
</dbReference>
<dbReference type="InterPro" id="IPR003163">
    <property type="entry name" value="Tscrpt_reg_HTH_APSES-type"/>
</dbReference>
<dbReference type="SUPFAM" id="SSF54616">
    <property type="entry name" value="DNA-binding domain of Mlu1-box binding protein MBP1"/>
    <property type="match status" value="2"/>
</dbReference>
<gene>
    <name evidence="3" type="ORF">HK100_000325</name>
</gene>
<keyword evidence="1" id="KW-0677">Repeat</keyword>
<evidence type="ECO:0000313" key="3">
    <source>
        <dbReference type="EMBL" id="KAJ3119426.1"/>
    </source>
</evidence>
<dbReference type="Gene3D" id="3.10.260.10">
    <property type="entry name" value="Transcription regulator HTH, APSES-type DNA-binding domain"/>
    <property type="match status" value="2"/>
</dbReference>
<dbReference type="AlphaFoldDB" id="A0AAD5SZG5"/>
<sequence>MFETKAQRVGPTMKLVLSATHAFNNIEDSNEAAAAAEPKIIIQQPSLNTLASESEQFSSSSNASNSCSDYIIRQSSLSHRCYKGRVSEAGNSSTLIETISASMEVETVLTATEQSFNSLADNRPYEIFENFQTNPRIVQLIYNGINVTRRPDSPFSVNVSHLLHLAGVEKNRASIFQEKFIKLKWNHEMMVSENQLLNGIWVSAQNALTLAREYNIESLIQKLINHGGSSSHQQETIQSVPVSDLDESKTKSLLQKKSRLNTKTKDHNASIFLAGPFLLKLVFKGIAVGKRTNSALNFNLSNMLTLAGVSTTKKNEILLKKCKRPEHDDFIFEKVRGGTASGTWVSASDGLRYARIFGVEELMTKFIDFDSSDLCPLDVAVDFVKNPGLQWLIPHSNRKSNLKTKDTDVLMNEDCSENTFGMLFEHVIQENEKEIREKIINETFMDENETIFVYPQFTLAFFKGFSTLFMERLIRLEINNFEAHCISRQQVFCFVSTLRNHGGLETEQV</sequence>
<dbReference type="PANTHER" id="PTHR43828:SF3">
    <property type="entry name" value="CHROMO DOMAIN-CONTAINING PROTEIN"/>
    <property type="match status" value="1"/>
</dbReference>
<name>A0AAD5SZG5_9FUNG</name>
<dbReference type="InterPro" id="IPR051642">
    <property type="entry name" value="SWI6-like"/>
</dbReference>
<dbReference type="GO" id="GO:0003677">
    <property type="term" value="F:DNA binding"/>
    <property type="evidence" value="ECO:0007669"/>
    <property type="project" value="InterPro"/>
</dbReference>
<comment type="caution">
    <text evidence="3">The sequence shown here is derived from an EMBL/GenBank/DDBJ whole genome shotgun (WGS) entry which is preliminary data.</text>
</comment>
<dbReference type="GO" id="GO:0033309">
    <property type="term" value="C:SBF transcription complex"/>
    <property type="evidence" value="ECO:0007669"/>
    <property type="project" value="TreeGrafter"/>
</dbReference>
<keyword evidence="4" id="KW-1185">Reference proteome</keyword>
<protein>
    <recommendedName>
        <fullName evidence="2">HTH APSES-type domain-containing protein</fullName>
    </recommendedName>
</protein>
<dbReference type="PROSITE" id="PS51299">
    <property type="entry name" value="HTH_APSES"/>
    <property type="match status" value="1"/>
</dbReference>